<dbReference type="PANTHER" id="PTHR43840:SF15">
    <property type="entry name" value="MITOCHONDRIAL METAL TRANSPORTER 1-RELATED"/>
    <property type="match status" value="1"/>
</dbReference>
<comment type="caution">
    <text evidence="10">The sequence shown here is derived from an EMBL/GenBank/DDBJ whole genome shotgun (WGS) entry which is preliminary data.</text>
</comment>
<sequence length="310" mass="33549">METEERYSLGKKATYIGIIGNVLLTIFKGIVGVVSGSLAMVADAFHSLSDVLGSLIVLGGLKYSQLPPDENHHYGHAKAESVVAKIVAVILLITAVGIGYSAYQAIIQPVIEIPASIALWAALISVIVKEAMYQYTVRIANKINSAAVKADAWHHRTDALSSIAAFIGIGGALLGFPILDPIAGVVVALMIGRAALEIYWSAIKDLMDEAPNPELIEDIANITLGIKGIHSVHEIKGRHHGPKIYIDMKICVNKDETVEQGHSLAGKAKRLILEQHKEIEDVLIHVNPCIYKEDRASCKVCEKELNVQKD</sequence>
<evidence type="ECO:0000259" key="9">
    <source>
        <dbReference type="Pfam" id="PF16916"/>
    </source>
</evidence>
<feature type="transmembrane region" description="Helical" evidence="7">
    <location>
        <begin position="82"/>
        <end position="100"/>
    </location>
</feature>
<dbReference type="InterPro" id="IPR027469">
    <property type="entry name" value="Cation_efflux_TMD_sf"/>
</dbReference>
<accession>A0A1E5G0N6</accession>
<evidence type="ECO:0000256" key="3">
    <source>
        <dbReference type="ARBA" id="ARBA00022448"/>
    </source>
</evidence>
<dbReference type="PANTHER" id="PTHR43840">
    <property type="entry name" value="MITOCHONDRIAL METAL TRANSPORTER 1-RELATED"/>
    <property type="match status" value="1"/>
</dbReference>
<comment type="subcellular location">
    <subcellularLocation>
        <location evidence="1">Membrane</location>
        <topology evidence="1">Multi-pass membrane protein</topology>
    </subcellularLocation>
</comment>
<organism evidence="10 11">
    <name type="scientific">Desulfuribacillus alkaliarsenatis</name>
    <dbReference type="NCBI Taxonomy" id="766136"/>
    <lineage>
        <taxon>Bacteria</taxon>
        <taxon>Bacillati</taxon>
        <taxon>Bacillota</taxon>
        <taxon>Desulfuribacillia</taxon>
        <taxon>Desulfuribacillales</taxon>
        <taxon>Desulfuribacillaceae</taxon>
        <taxon>Desulfuribacillus</taxon>
    </lineage>
</organism>
<feature type="transmembrane region" description="Helical" evidence="7">
    <location>
        <begin position="12"/>
        <end position="38"/>
    </location>
</feature>
<dbReference type="InterPro" id="IPR002524">
    <property type="entry name" value="Cation_efflux"/>
</dbReference>
<evidence type="ECO:0000259" key="8">
    <source>
        <dbReference type="Pfam" id="PF01545"/>
    </source>
</evidence>
<dbReference type="Pfam" id="PF16916">
    <property type="entry name" value="ZT_dimer"/>
    <property type="match status" value="1"/>
</dbReference>
<evidence type="ECO:0000256" key="5">
    <source>
        <dbReference type="ARBA" id="ARBA00022989"/>
    </source>
</evidence>
<evidence type="ECO:0000256" key="2">
    <source>
        <dbReference type="ARBA" id="ARBA00008114"/>
    </source>
</evidence>
<keyword evidence="5 7" id="KW-1133">Transmembrane helix</keyword>
<proteinExistence type="inferred from homology"/>
<dbReference type="Pfam" id="PF01545">
    <property type="entry name" value="Cation_efflux"/>
    <property type="match status" value="1"/>
</dbReference>
<name>A0A1E5G0N6_9FIRM</name>
<dbReference type="Proteomes" id="UP000094296">
    <property type="component" value="Unassembled WGS sequence"/>
</dbReference>
<dbReference type="InterPro" id="IPR027470">
    <property type="entry name" value="Cation_efflux_CTD"/>
</dbReference>
<evidence type="ECO:0000313" key="11">
    <source>
        <dbReference type="Proteomes" id="UP000094296"/>
    </source>
</evidence>
<dbReference type="Gene3D" id="3.30.70.1350">
    <property type="entry name" value="Cation efflux protein, cytoplasmic domain"/>
    <property type="match status" value="1"/>
</dbReference>
<dbReference type="FunFam" id="1.20.1510.10:FF:000006">
    <property type="entry name" value="Divalent cation efflux transporter"/>
    <property type="match status" value="1"/>
</dbReference>
<dbReference type="AlphaFoldDB" id="A0A1E5G0N6"/>
<dbReference type="NCBIfam" id="TIGR01297">
    <property type="entry name" value="CDF"/>
    <property type="match status" value="1"/>
</dbReference>
<dbReference type="GO" id="GO:0008324">
    <property type="term" value="F:monoatomic cation transmembrane transporter activity"/>
    <property type="evidence" value="ECO:0007669"/>
    <property type="project" value="InterPro"/>
</dbReference>
<feature type="transmembrane region" description="Helical" evidence="7">
    <location>
        <begin position="44"/>
        <end position="61"/>
    </location>
</feature>
<dbReference type="InterPro" id="IPR058533">
    <property type="entry name" value="Cation_efflux_TM"/>
</dbReference>
<dbReference type="InterPro" id="IPR050291">
    <property type="entry name" value="CDF_Transporter"/>
</dbReference>
<keyword evidence="11" id="KW-1185">Reference proteome</keyword>
<dbReference type="STRING" id="766136.BHF68_07405"/>
<keyword evidence="3" id="KW-0813">Transport</keyword>
<evidence type="ECO:0000256" key="1">
    <source>
        <dbReference type="ARBA" id="ARBA00004141"/>
    </source>
</evidence>
<protein>
    <submittedName>
        <fullName evidence="10">Uncharacterized protein</fullName>
    </submittedName>
</protein>
<dbReference type="RefSeq" id="WP_069643485.1">
    <property type="nucleotide sequence ID" value="NZ_MIJE01000031.1"/>
</dbReference>
<keyword evidence="6 7" id="KW-0472">Membrane</keyword>
<evidence type="ECO:0000256" key="4">
    <source>
        <dbReference type="ARBA" id="ARBA00022692"/>
    </source>
</evidence>
<dbReference type="EMBL" id="MIJE01000031">
    <property type="protein sequence ID" value="OEF96476.1"/>
    <property type="molecule type" value="Genomic_DNA"/>
</dbReference>
<dbReference type="SUPFAM" id="SSF161111">
    <property type="entry name" value="Cation efflux protein transmembrane domain-like"/>
    <property type="match status" value="1"/>
</dbReference>
<dbReference type="GO" id="GO:0016020">
    <property type="term" value="C:membrane"/>
    <property type="evidence" value="ECO:0007669"/>
    <property type="project" value="UniProtKB-SubCell"/>
</dbReference>
<gene>
    <name evidence="10" type="ORF">BHF68_07405</name>
</gene>
<evidence type="ECO:0000256" key="7">
    <source>
        <dbReference type="SAM" id="Phobius"/>
    </source>
</evidence>
<dbReference type="Gene3D" id="1.20.1510.10">
    <property type="entry name" value="Cation efflux protein transmembrane domain"/>
    <property type="match status" value="1"/>
</dbReference>
<reference evidence="10 11" key="1">
    <citation type="submission" date="2016-09" db="EMBL/GenBank/DDBJ databases">
        <title>Draft genome sequence for the type strain of Desulfuribacillus alkaliarsenatis AHT28, an obligately anaerobic, sulfidogenic bacterium isolated from Russian soda lake sediments.</title>
        <authorList>
            <person name="Abin C.A."/>
            <person name="Hollibaugh J.T."/>
        </authorList>
    </citation>
    <scope>NUCLEOTIDE SEQUENCE [LARGE SCALE GENOMIC DNA]</scope>
    <source>
        <strain evidence="10 11">AHT28</strain>
    </source>
</reference>
<evidence type="ECO:0000313" key="10">
    <source>
        <dbReference type="EMBL" id="OEF96476.1"/>
    </source>
</evidence>
<comment type="similarity">
    <text evidence="2">Belongs to the cation diffusion facilitator (CDF) transporter (TC 2.A.4) family.</text>
</comment>
<keyword evidence="4 7" id="KW-0812">Transmembrane</keyword>
<dbReference type="SUPFAM" id="SSF160240">
    <property type="entry name" value="Cation efflux protein cytoplasmic domain-like"/>
    <property type="match status" value="1"/>
</dbReference>
<feature type="domain" description="Cation efflux protein transmembrane" evidence="8">
    <location>
        <begin position="16"/>
        <end position="207"/>
    </location>
</feature>
<evidence type="ECO:0000256" key="6">
    <source>
        <dbReference type="ARBA" id="ARBA00023136"/>
    </source>
</evidence>
<feature type="transmembrane region" description="Helical" evidence="7">
    <location>
        <begin position="106"/>
        <end position="128"/>
    </location>
</feature>
<feature type="domain" description="Cation efflux protein cytoplasmic" evidence="9">
    <location>
        <begin position="211"/>
        <end position="289"/>
    </location>
</feature>
<dbReference type="InterPro" id="IPR036837">
    <property type="entry name" value="Cation_efflux_CTD_sf"/>
</dbReference>